<evidence type="ECO:0000256" key="1">
    <source>
        <dbReference type="SAM" id="MobiDB-lite"/>
    </source>
</evidence>
<proteinExistence type="predicted"/>
<reference evidence="2" key="1">
    <citation type="journal article" date="2013" name="Nature">
        <title>Draft genome of the wheat A-genome progenitor Triticum urartu.</title>
        <authorList>
            <person name="Ling H.Q."/>
            <person name="Zhao S."/>
            <person name="Liu D."/>
            <person name="Wang J."/>
            <person name="Sun H."/>
            <person name="Zhang C."/>
            <person name="Fan H."/>
            <person name="Li D."/>
            <person name="Dong L."/>
            <person name="Tao Y."/>
            <person name="Gao C."/>
            <person name="Wu H."/>
            <person name="Li Y."/>
            <person name="Cui Y."/>
            <person name="Guo X."/>
            <person name="Zheng S."/>
            <person name="Wang B."/>
            <person name="Yu K."/>
            <person name="Liang Q."/>
            <person name="Yang W."/>
            <person name="Lou X."/>
            <person name="Chen J."/>
            <person name="Feng M."/>
            <person name="Jian J."/>
            <person name="Zhang X."/>
            <person name="Luo G."/>
            <person name="Jiang Y."/>
            <person name="Liu J."/>
            <person name="Wang Z."/>
            <person name="Sha Y."/>
            <person name="Zhang B."/>
            <person name="Wu H."/>
            <person name="Tang D."/>
            <person name="Shen Q."/>
            <person name="Xue P."/>
            <person name="Zou S."/>
            <person name="Wang X."/>
            <person name="Liu X."/>
            <person name="Wang F."/>
            <person name="Yang Y."/>
            <person name="An X."/>
            <person name="Dong Z."/>
            <person name="Zhang K."/>
            <person name="Zhang X."/>
            <person name="Luo M.C."/>
            <person name="Dvorak J."/>
            <person name="Tong Y."/>
            <person name="Wang J."/>
            <person name="Yang H."/>
            <person name="Li Z."/>
            <person name="Wang D."/>
            <person name="Zhang A."/>
            <person name="Wang J."/>
        </authorList>
    </citation>
    <scope>NUCLEOTIDE SEQUENCE</scope>
</reference>
<feature type="compositionally biased region" description="Basic and acidic residues" evidence="1">
    <location>
        <begin position="115"/>
        <end position="132"/>
    </location>
</feature>
<feature type="compositionally biased region" description="Basic residues" evidence="1">
    <location>
        <begin position="80"/>
        <end position="94"/>
    </location>
</feature>
<gene>
    <name evidence="2" type="ORF">TRIUR3_16467</name>
</gene>
<evidence type="ECO:0000313" key="2">
    <source>
        <dbReference type="EMBL" id="EMS60244.1"/>
    </source>
</evidence>
<organism evidence="2">
    <name type="scientific">Triticum urartu</name>
    <name type="common">Red wild einkorn</name>
    <name type="synonym">Crithodium urartu</name>
    <dbReference type="NCBI Taxonomy" id="4572"/>
    <lineage>
        <taxon>Eukaryota</taxon>
        <taxon>Viridiplantae</taxon>
        <taxon>Streptophyta</taxon>
        <taxon>Embryophyta</taxon>
        <taxon>Tracheophyta</taxon>
        <taxon>Spermatophyta</taxon>
        <taxon>Magnoliopsida</taxon>
        <taxon>Liliopsida</taxon>
        <taxon>Poales</taxon>
        <taxon>Poaceae</taxon>
        <taxon>BOP clade</taxon>
        <taxon>Pooideae</taxon>
        <taxon>Triticodae</taxon>
        <taxon>Triticeae</taxon>
        <taxon>Triticinae</taxon>
        <taxon>Triticum</taxon>
    </lineage>
</organism>
<name>M8AHN7_TRIUA</name>
<accession>M8AHN7</accession>
<protein>
    <submittedName>
        <fullName evidence="2">Uncharacterized protein</fullName>
    </submittedName>
</protein>
<sequence length="152" mass="16758">MAAGGGWTWWGVGGEARGNEGVPLGDLFRWSGRWLEEEEEAGAPAIREAEESSGWPHSEASERLSRSSAGNQKIGGSSKVGRRRVPAQRHHALRHPLSCQQPAALHRGPVPRPRVAQEAHEWTTRRPRDGEGGKNGVAGWYRWIVVRQGNFV</sequence>
<dbReference type="AlphaFoldDB" id="M8AHN7"/>
<feature type="region of interest" description="Disordered" evidence="1">
    <location>
        <begin position="39"/>
        <end position="133"/>
    </location>
</feature>
<dbReference type="EMBL" id="KD111693">
    <property type="protein sequence ID" value="EMS60244.1"/>
    <property type="molecule type" value="Genomic_DNA"/>
</dbReference>